<dbReference type="AlphaFoldDB" id="A0A3D3RB99"/>
<evidence type="ECO:0000313" key="2">
    <source>
        <dbReference type="EMBL" id="HCO26105.1"/>
    </source>
</evidence>
<evidence type="ECO:0000313" key="3">
    <source>
        <dbReference type="Proteomes" id="UP000263642"/>
    </source>
</evidence>
<dbReference type="PROSITE" id="PS51257">
    <property type="entry name" value="PROKAR_LIPOPROTEIN"/>
    <property type="match status" value="1"/>
</dbReference>
<feature type="chain" id="PRO_5017832543" description="Carboxypeptidase regulatory-like domain-containing protein" evidence="1">
    <location>
        <begin position="26"/>
        <end position="141"/>
    </location>
</feature>
<reference evidence="2 3" key="1">
    <citation type="journal article" date="2018" name="Nat. Biotechnol.">
        <title>A standardized bacterial taxonomy based on genome phylogeny substantially revises the tree of life.</title>
        <authorList>
            <person name="Parks D.H."/>
            <person name="Chuvochina M."/>
            <person name="Waite D.W."/>
            <person name="Rinke C."/>
            <person name="Skarshewski A."/>
            <person name="Chaumeil P.A."/>
            <person name="Hugenholtz P."/>
        </authorList>
    </citation>
    <scope>NUCLEOTIDE SEQUENCE [LARGE SCALE GENOMIC DNA]</scope>
    <source>
        <strain evidence="2">UBA9375</strain>
    </source>
</reference>
<proteinExistence type="predicted"/>
<feature type="signal peptide" evidence="1">
    <location>
        <begin position="1"/>
        <end position="25"/>
    </location>
</feature>
<evidence type="ECO:0008006" key="4">
    <source>
        <dbReference type="Google" id="ProtNLM"/>
    </source>
</evidence>
<dbReference type="EMBL" id="DQAY01000150">
    <property type="protein sequence ID" value="HCO26105.1"/>
    <property type="molecule type" value="Genomic_DNA"/>
</dbReference>
<dbReference type="Proteomes" id="UP000263642">
    <property type="component" value="Unassembled WGS sequence"/>
</dbReference>
<sequence length="141" mass="14876">MMLRILSLCLLNCFTCLMLSGCGNTGPELATVTGNVTLDGKPVPDARVDFSPQEGRASVGTTNAEGVYELQYSLEKEGAVIGSHNVKITTERATTGGEGNEPLVPGSKELLPSVYNSKSQLTAEVTPGENVIDFSLQSQPD</sequence>
<name>A0A3D3RB99_9PLAN</name>
<protein>
    <recommendedName>
        <fullName evidence="4">Carboxypeptidase regulatory-like domain-containing protein</fullName>
    </recommendedName>
</protein>
<keyword evidence="1" id="KW-0732">Signal</keyword>
<accession>A0A3D3RB99</accession>
<organism evidence="2 3">
    <name type="scientific">Gimesia maris</name>
    <dbReference type="NCBI Taxonomy" id="122"/>
    <lineage>
        <taxon>Bacteria</taxon>
        <taxon>Pseudomonadati</taxon>
        <taxon>Planctomycetota</taxon>
        <taxon>Planctomycetia</taxon>
        <taxon>Planctomycetales</taxon>
        <taxon>Planctomycetaceae</taxon>
        <taxon>Gimesia</taxon>
    </lineage>
</organism>
<dbReference type="InterPro" id="IPR013783">
    <property type="entry name" value="Ig-like_fold"/>
</dbReference>
<gene>
    <name evidence="2" type="ORF">DIT97_24910</name>
</gene>
<comment type="caution">
    <text evidence="2">The sequence shown here is derived from an EMBL/GenBank/DDBJ whole genome shotgun (WGS) entry which is preliminary data.</text>
</comment>
<evidence type="ECO:0000256" key="1">
    <source>
        <dbReference type="SAM" id="SignalP"/>
    </source>
</evidence>
<dbReference type="Gene3D" id="2.60.40.10">
    <property type="entry name" value="Immunoglobulins"/>
    <property type="match status" value="1"/>
</dbReference>